<keyword evidence="6" id="KW-0964">Secreted</keyword>
<evidence type="ECO:0000256" key="6">
    <source>
        <dbReference type="ARBA" id="ARBA00022525"/>
    </source>
</evidence>
<comment type="catalytic activity">
    <reaction evidence="14">
        <text>a pyranoside + acceptor = a pyranosid-3,4-diulose + reduced acceptor.</text>
        <dbReference type="EC" id="1.1.99.29"/>
    </reaction>
</comment>
<name>A0A4Q2D6V2_9AGAR</name>
<dbReference type="Gene3D" id="3.30.560.10">
    <property type="entry name" value="Glucose Oxidase, domain 3"/>
    <property type="match status" value="2"/>
</dbReference>
<evidence type="ECO:0000313" key="16">
    <source>
        <dbReference type="EMBL" id="RXW14286.1"/>
    </source>
</evidence>
<comment type="caution">
    <text evidence="16">The sequence shown here is derived from an EMBL/GenBank/DDBJ whole genome shotgun (WGS) entry which is preliminary data.</text>
</comment>
<accession>A0A4Q2D6V2</accession>
<keyword evidence="7" id="KW-0285">Flavoprotein</keyword>
<dbReference type="Pfam" id="PF05199">
    <property type="entry name" value="GMC_oxred_C"/>
    <property type="match status" value="1"/>
</dbReference>
<dbReference type="PANTHER" id="PTHR11552">
    <property type="entry name" value="GLUCOSE-METHANOL-CHOLINE GMC OXIDOREDUCTASE"/>
    <property type="match status" value="1"/>
</dbReference>
<dbReference type="InterPro" id="IPR007867">
    <property type="entry name" value="GMC_OxRtase_C"/>
</dbReference>
<comment type="cofactor">
    <cofactor evidence="1">
        <name>FAD</name>
        <dbReference type="ChEBI" id="CHEBI:57692"/>
    </cofactor>
</comment>
<evidence type="ECO:0000256" key="9">
    <source>
        <dbReference type="ARBA" id="ARBA00024699"/>
    </source>
</evidence>
<dbReference type="Proteomes" id="UP000290288">
    <property type="component" value="Unassembled WGS sequence"/>
</dbReference>
<evidence type="ECO:0000256" key="1">
    <source>
        <dbReference type="ARBA" id="ARBA00001974"/>
    </source>
</evidence>
<dbReference type="EC" id="1.1.99.29" evidence="5"/>
<comment type="catalytic activity">
    <reaction evidence="11">
        <text>pyranose + acceptor = pyranos-2,3-diulose + reduced acceptor.</text>
        <dbReference type="EC" id="1.1.99.29"/>
    </reaction>
</comment>
<reference evidence="16 17" key="1">
    <citation type="submission" date="2019-01" db="EMBL/GenBank/DDBJ databases">
        <title>Draft genome sequence of Psathyrella aberdarensis IHI B618.</title>
        <authorList>
            <person name="Buettner E."/>
            <person name="Kellner H."/>
        </authorList>
    </citation>
    <scope>NUCLEOTIDE SEQUENCE [LARGE SCALE GENOMIC DNA]</scope>
    <source>
        <strain evidence="16 17">IHI B618</strain>
    </source>
</reference>
<dbReference type="Pfam" id="PF00732">
    <property type="entry name" value="GMC_oxred_N"/>
    <property type="match status" value="1"/>
</dbReference>
<proteinExistence type="inferred from homology"/>
<feature type="domain" description="Glucose-methanol-choline oxidoreductase N-terminal" evidence="15">
    <location>
        <begin position="174"/>
        <end position="188"/>
    </location>
</feature>
<comment type="catalytic activity">
    <reaction evidence="10">
        <text>pyranose + acceptor = pyranos-2-ulose + reduced acceptor.</text>
        <dbReference type="EC" id="1.1.99.29"/>
    </reaction>
</comment>
<dbReference type="OrthoDB" id="269227at2759"/>
<dbReference type="AlphaFoldDB" id="A0A4Q2D6V2"/>
<comment type="similarity">
    <text evidence="3">Belongs to the GMC oxidoreductase family.</text>
</comment>
<evidence type="ECO:0000256" key="2">
    <source>
        <dbReference type="ARBA" id="ARBA00004613"/>
    </source>
</evidence>
<comment type="catalytic activity">
    <reaction evidence="12">
        <text>pyranose + acceptor = pyranos-3-ulose + reduced acceptor.</text>
        <dbReference type="EC" id="1.1.99.29"/>
    </reaction>
</comment>
<keyword evidence="8" id="KW-0274">FAD</keyword>
<evidence type="ECO:0000256" key="7">
    <source>
        <dbReference type="ARBA" id="ARBA00022630"/>
    </source>
</evidence>
<dbReference type="GO" id="GO:0033718">
    <property type="term" value="F:pyranose dehydrogenase (acceptor) activity"/>
    <property type="evidence" value="ECO:0007669"/>
    <property type="project" value="UniProtKB-EC"/>
</dbReference>
<protein>
    <recommendedName>
        <fullName evidence="5">pyranose dehydrogenase (acceptor)</fullName>
        <ecNumber evidence="5">1.1.99.29</ecNumber>
    </recommendedName>
</protein>
<organism evidence="16 17">
    <name type="scientific">Candolleomyces aberdarensis</name>
    <dbReference type="NCBI Taxonomy" id="2316362"/>
    <lineage>
        <taxon>Eukaryota</taxon>
        <taxon>Fungi</taxon>
        <taxon>Dikarya</taxon>
        <taxon>Basidiomycota</taxon>
        <taxon>Agaricomycotina</taxon>
        <taxon>Agaricomycetes</taxon>
        <taxon>Agaricomycetidae</taxon>
        <taxon>Agaricales</taxon>
        <taxon>Agaricineae</taxon>
        <taxon>Psathyrellaceae</taxon>
        <taxon>Candolleomyces</taxon>
    </lineage>
</organism>
<evidence type="ECO:0000256" key="8">
    <source>
        <dbReference type="ARBA" id="ARBA00022827"/>
    </source>
</evidence>
<dbReference type="STRING" id="2316362.A0A4Q2D6V2"/>
<keyword evidence="17" id="KW-1185">Reference proteome</keyword>
<evidence type="ECO:0000259" key="15">
    <source>
        <dbReference type="PROSITE" id="PS00624"/>
    </source>
</evidence>
<evidence type="ECO:0000256" key="10">
    <source>
        <dbReference type="ARBA" id="ARBA00033986"/>
    </source>
</evidence>
<dbReference type="PANTHER" id="PTHR11552:SF147">
    <property type="entry name" value="CHOLINE DEHYDROGENASE, MITOCHONDRIAL"/>
    <property type="match status" value="1"/>
</dbReference>
<dbReference type="SUPFAM" id="SSF54373">
    <property type="entry name" value="FAD-linked reductases, C-terminal domain"/>
    <property type="match status" value="1"/>
</dbReference>
<dbReference type="GO" id="GO:0005576">
    <property type="term" value="C:extracellular region"/>
    <property type="evidence" value="ECO:0007669"/>
    <property type="project" value="UniProtKB-SubCell"/>
</dbReference>
<evidence type="ECO:0000256" key="4">
    <source>
        <dbReference type="ARBA" id="ARBA00011245"/>
    </source>
</evidence>
<evidence type="ECO:0000256" key="14">
    <source>
        <dbReference type="ARBA" id="ARBA00034059"/>
    </source>
</evidence>
<evidence type="ECO:0000256" key="3">
    <source>
        <dbReference type="ARBA" id="ARBA00010790"/>
    </source>
</evidence>
<comment type="catalytic activity">
    <reaction evidence="13">
        <text>a pyranoside + acceptor = a pyranosid-3-ulose + reduced acceptor.</text>
        <dbReference type="EC" id="1.1.99.29"/>
    </reaction>
</comment>
<evidence type="ECO:0000256" key="5">
    <source>
        <dbReference type="ARBA" id="ARBA00013177"/>
    </source>
</evidence>
<dbReference type="EMBL" id="SDEE01000728">
    <property type="protein sequence ID" value="RXW14286.1"/>
    <property type="molecule type" value="Genomic_DNA"/>
</dbReference>
<evidence type="ECO:0000256" key="12">
    <source>
        <dbReference type="ARBA" id="ARBA00034029"/>
    </source>
</evidence>
<dbReference type="InterPro" id="IPR012132">
    <property type="entry name" value="GMC_OxRdtase"/>
</dbReference>
<evidence type="ECO:0000313" key="17">
    <source>
        <dbReference type="Proteomes" id="UP000290288"/>
    </source>
</evidence>
<dbReference type="GO" id="GO:0050660">
    <property type="term" value="F:flavin adenine dinucleotide binding"/>
    <property type="evidence" value="ECO:0007669"/>
    <property type="project" value="InterPro"/>
</dbReference>
<dbReference type="InterPro" id="IPR036188">
    <property type="entry name" value="FAD/NAD-bd_sf"/>
</dbReference>
<dbReference type="SUPFAM" id="SSF51905">
    <property type="entry name" value="FAD/NAD(P)-binding domain"/>
    <property type="match status" value="1"/>
</dbReference>
<evidence type="ECO:0000256" key="13">
    <source>
        <dbReference type="ARBA" id="ARBA00034050"/>
    </source>
</evidence>
<comment type="subunit">
    <text evidence="4">Monomer.</text>
</comment>
<comment type="subcellular location">
    <subcellularLocation>
        <location evidence="2">Secreted</location>
    </subcellularLocation>
</comment>
<dbReference type="PIRSF" id="PIRSF000137">
    <property type="entry name" value="Alcohol_oxidase"/>
    <property type="match status" value="1"/>
</dbReference>
<evidence type="ECO:0000256" key="11">
    <source>
        <dbReference type="ARBA" id="ARBA00034010"/>
    </source>
</evidence>
<gene>
    <name evidence="16" type="ORF">EST38_g11570</name>
</gene>
<dbReference type="InterPro" id="IPR000172">
    <property type="entry name" value="GMC_OxRdtase_N"/>
</dbReference>
<dbReference type="PROSITE" id="PS00624">
    <property type="entry name" value="GMC_OXRED_2"/>
    <property type="match status" value="1"/>
</dbReference>
<sequence>MLGPRSLATKVGLGRLCFLLRKGAKHEKWVPPNGGRNITGQFDPRVHGFHGNTFVSLPQSEPSPVDLRVMQNAQLQSERFPFNLDPNSGSPLGVTWTQSNIGNGERSSAATAYLGSEVRRRENLDIAINTLATRVLTTKSGRQPEIRTVEIAPRSGGDTRKTLTASKELILTAGAIGSPQILLNSGIGDRNDLSALGIDTIVELPDVGKGLTDHIVRAAVWNTTASSPPPINDQEALEQWRTTRTGPLAQFATGHIVWSRIPSNASIWRNHRDTTSGKNSPHIELSIFSSGPVLGFAIILLTPHSRGTVKLRSSNPFDTPIINPGYLTHPFDVEAIREGALLAKQFFTGPAWDGYLINPLTLDPDIDPAAYDESTRNTLITTVHPSGTAAMSARNAKNGVLDPDLKVKGVRGLRVADSSAMALIFSLNELSI</sequence>
<comment type="function">
    <text evidence="9">Catalyzes the single-oxidation or sequential double oxidation reaction of carbohydrates primarily at carbon-2 and/or carbon-3 with the concomitant reduction of the flavin. The enzyme exhibits a broad sugar substrate specificity, oxidizing different aldopyranoses to the corresponding C-1, C-2, C-3 or C-1,2, C-2,3 and C-3,4 (di)dehydro sugars with substrate-specific regioselectivity. Accepts only a narrow range of electron acceptors such as substituted benzoquinones and complexed metal ions and reacts extremely slowly with O(2) as acceptor. May play a role in the natural recycling of plant matter by oxidizing all major monosaccharides in lignocellulose and by reducing quinone compounds or reactive radical species generated during lignin depolymerization.</text>
</comment>